<feature type="signal peptide" evidence="1">
    <location>
        <begin position="1"/>
        <end position="19"/>
    </location>
</feature>
<organism evidence="2 3">
    <name type="scientific">Acetobacter orleanensis</name>
    <dbReference type="NCBI Taxonomy" id="104099"/>
    <lineage>
        <taxon>Bacteria</taxon>
        <taxon>Pseudomonadati</taxon>
        <taxon>Pseudomonadota</taxon>
        <taxon>Alphaproteobacteria</taxon>
        <taxon>Acetobacterales</taxon>
        <taxon>Acetobacteraceae</taxon>
        <taxon>Acetobacter</taxon>
    </lineage>
</organism>
<reference evidence="2 3" key="1">
    <citation type="submission" date="2019-06" db="EMBL/GenBank/DDBJ databases">
        <title>Whole genome shotgun sequence of Acetobacter orleanensis NBRC 13752.</title>
        <authorList>
            <person name="Hosoyama A."/>
            <person name="Uohara A."/>
            <person name="Ohji S."/>
            <person name="Ichikawa N."/>
        </authorList>
    </citation>
    <scope>NUCLEOTIDE SEQUENCE [LARGE SCALE GENOMIC DNA]</scope>
    <source>
        <strain evidence="2 3">NBRC 13752</strain>
    </source>
</reference>
<proteinExistence type="predicted"/>
<keyword evidence="3" id="KW-1185">Reference proteome</keyword>
<gene>
    <name evidence="2" type="ORF">AOR01nite_17830</name>
</gene>
<dbReference type="RefSeq" id="WP_048835948.1">
    <property type="nucleotide sequence ID" value="NZ_BJMU01000009.1"/>
</dbReference>
<dbReference type="AlphaFoldDB" id="A0A4Y3TLS0"/>
<evidence type="ECO:0000313" key="3">
    <source>
        <dbReference type="Proteomes" id="UP000317617"/>
    </source>
</evidence>
<dbReference type="OrthoDB" id="7225001at2"/>
<dbReference type="EMBL" id="BJMU01000009">
    <property type="protein sequence ID" value="GEB83306.1"/>
    <property type="molecule type" value="Genomic_DNA"/>
</dbReference>
<sequence length="103" mass="11198">MRSFLLAFASLICADVAQAEPTRAALRQNMTGVMQTPAGKIPQDSLENMSMEQQMAVCGRLEMLQKQGKALTKAEQAEKAVCEKMRGTMDIPAQPAPSATLER</sequence>
<evidence type="ECO:0000256" key="1">
    <source>
        <dbReference type="SAM" id="SignalP"/>
    </source>
</evidence>
<keyword evidence="1" id="KW-0732">Signal</keyword>
<accession>A0A4Y3TLS0</accession>
<dbReference type="STRING" id="104099.AD949_08350"/>
<dbReference type="Proteomes" id="UP000317617">
    <property type="component" value="Unassembled WGS sequence"/>
</dbReference>
<feature type="chain" id="PRO_5021507718" evidence="1">
    <location>
        <begin position="20"/>
        <end position="103"/>
    </location>
</feature>
<evidence type="ECO:0000313" key="2">
    <source>
        <dbReference type="EMBL" id="GEB83306.1"/>
    </source>
</evidence>
<comment type="caution">
    <text evidence="2">The sequence shown here is derived from an EMBL/GenBank/DDBJ whole genome shotgun (WGS) entry which is preliminary data.</text>
</comment>
<name>A0A4Y3TLS0_9PROT</name>
<protein>
    <submittedName>
        <fullName evidence="2">Uncharacterized protein</fullName>
    </submittedName>
</protein>